<dbReference type="Gene3D" id="3.90.1720.10">
    <property type="entry name" value="endopeptidase domain like (from Nostoc punctiforme)"/>
    <property type="match status" value="1"/>
</dbReference>
<dbReference type="InterPro" id="IPR051794">
    <property type="entry name" value="PG_Endopeptidase_C40"/>
</dbReference>
<dbReference type="RefSeq" id="WP_093608259.1">
    <property type="nucleotide sequence ID" value="NZ_FNFF01000002.1"/>
</dbReference>
<gene>
    <name evidence="8" type="ORF">SAMN05421806_102513</name>
</gene>
<dbReference type="AlphaFoldDB" id="A0A1G8WK22"/>
<sequence length="361" mass="37514">MSGRVLRLVCAAAVVAAGIVGPAGGARSAPEPEATELAAPGAKSVGDLLAELQKLYRAAERATETYNTTAEQLKEQTAETRRKNGELARTRLLLTDSRLAAGRLARQQYQSASGFDGYVRLLLAADPQTALDQKHVVGRLARERVETVGRLAADERKADQLATAARKALDKQQVLAGKRKKQRDAAVTKLKAVEKLLASVSADELAELRKLEASGADAAQEELLASGALPGPGGTAAASRGGAAAVRWARTQLGRPYASGASGPEAYDAPGFVAAAWQRAGVPVARTGRGQWESLPKVPLRQARPGDVVVYGPDAAHVALYAGEGKVLAPRPGGRVELAPVAGRGAVLGLVRPDAVSPDAD</sequence>
<dbReference type="Proteomes" id="UP000199155">
    <property type="component" value="Unassembled WGS sequence"/>
</dbReference>
<dbReference type="InterPro" id="IPR038765">
    <property type="entry name" value="Papain-like_cys_pep_sf"/>
</dbReference>
<keyword evidence="6" id="KW-0732">Signal</keyword>
<keyword evidence="3" id="KW-0378">Hydrolase</keyword>
<evidence type="ECO:0000256" key="4">
    <source>
        <dbReference type="ARBA" id="ARBA00022807"/>
    </source>
</evidence>
<evidence type="ECO:0000256" key="2">
    <source>
        <dbReference type="ARBA" id="ARBA00022670"/>
    </source>
</evidence>
<proteinExistence type="inferred from homology"/>
<comment type="similarity">
    <text evidence="1">Belongs to the peptidase C40 family.</text>
</comment>
<keyword evidence="5" id="KW-0175">Coiled coil</keyword>
<dbReference type="STRING" id="417292.SAMN05421806_102513"/>
<name>A0A1G8WK22_9ACTN</name>
<feature type="coiled-coil region" evidence="5">
    <location>
        <begin position="45"/>
        <end position="90"/>
    </location>
</feature>
<organism evidence="8 9">
    <name type="scientific">Streptomyces indicus</name>
    <dbReference type="NCBI Taxonomy" id="417292"/>
    <lineage>
        <taxon>Bacteria</taxon>
        <taxon>Bacillati</taxon>
        <taxon>Actinomycetota</taxon>
        <taxon>Actinomycetes</taxon>
        <taxon>Kitasatosporales</taxon>
        <taxon>Streptomycetaceae</taxon>
        <taxon>Streptomyces</taxon>
    </lineage>
</organism>
<evidence type="ECO:0000256" key="3">
    <source>
        <dbReference type="ARBA" id="ARBA00022801"/>
    </source>
</evidence>
<dbReference type="GO" id="GO:0006508">
    <property type="term" value="P:proteolysis"/>
    <property type="evidence" value="ECO:0007669"/>
    <property type="project" value="UniProtKB-KW"/>
</dbReference>
<dbReference type="InterPro" id="IPR000064">
    <property type="entry name" value="NLP_P60_dom"/>
</dbReference>
<dbReference type="GO" id="GO:0008234">
    <property type="term" value="F:cysteine-type peptidase activity"/>
    <property type="evidence" value="ECO:0007669"/>
    <property type="project" value="UniProtKB-KW"/>
</dbReference>
<evidence type="ECO:0000256" key="5">
    <source>
        <dbReference type="SAM" id="Coils"/>
    </source>
</evidence>
<evidence type="ECO:0000313" key="9">
    <source>
        <dbReference type="Proteomes" id="UP000199155"/>
    </source>
</evidence>
<keyword evidence="4" id="KW-0788">Thiol protease</keyword>
<evidence type="ECO:0000259" key="7">
    <source>
        <dbReference type="PROSITE" id="PS51935"/>
    </source>
</evidence>
<dbReference type="PANTHER" id="PTHR47359:SF3">
    <property type="entry name" value="NLP_P60 DOMAIN-CONTAINING PROTEIN-RELATED"/>
    <property type="match status" value="1"/>
</dbReference>
<accession>A0A1G8WK22</accession>
<dbReference type="SUPFAM" id="SSF54001">
    <property type="entry name" value="Cysteine proteinases"/>
    <property type="match status" value="1"/>
</dbReference>
<dbReference type="PANTHER" id="PTHR47359">
    <property type="entry name" value="PEPTIDOGLYCAN DL-ENDOPEPTIDASE CWLO"/>
    <property type="match status" value="1"/>
</dbReference>
<protein>
    <submittedName>
        <fullName evidence="8">NlpC/P60 family protein</fullName>
    </submittedName>
</protein>
<dbReference type="EMBL" id="FNFF01000002">
    <property type="protein sequence ID" value="SDJ78487.1"/>
    <property type="molecule type" value="Genomic_DNA"/>
</dbReference>
<evidence type="ECO:0000313" key="8">
    <source>
        <dbReference type="EMBL" id="SDJ78487.1"/>
    </source>
</evidence>
<dbReference type="Pfam" id="PF00877">
    <property type="entry name" value="NLPC_P60"/>
    <property type="match status" value="1"/>
</dbReference>
<keyword evidence="9" id="KW-1185">Reference proteome</keyword>
<dbReference type="OrthoDB" id="5177647at2"/>
<dbReference type="PROSITE" id="PS51935">
    <property type="entry name" value="NLPC_P60"/>
    <property type="match status" value="1"/>
</dbReference>
<evidence type="ECO:0000256" key="6">
    <source>
        <dbReference type="SAM" id="SignalP"/>
    </source>
</evidence>
<keyword evidence="2" id="KW-0645">Protease</keyword>
<reference evidence="8 9" key="1">
    <citation type="submission" date="2016-10" db="EMBL/GenBank/DDBJ databases">
        <authorList>
            <person name="de Groot N.N."/>
        </authorList>
    </citation>
    <scope>NUCLEOTIDE SEQUENCE [LARGE SCALE GENOMIC DNA]</scope>
    <source>
        <strain evidence="8 9">CGMCC 4.5727</strain>
    </source>
</reference>
<feature type="chain" id="PRO_5039509299" evidence="6">
    <location>
        <begin position="26"/>
        <end position="361"/>
    </location>
</feature>
<feature type="signal peptide" evidence="6">
    <location>
        <begin position="1"/>
        <end position="25"/>
    </location>
</feature>
<feature type="domain" description="NlpC/P60" evidence="7">
    <location>
        <begin position="239"/>
        <end position="361"/>
    </location>
</feature>
<evidence type="ECO:0000256" key="1">
    <source>
        <dbReference type="ARBA" id="ARBA00007074"/>
    </source>
</evidence>